<evidence type="ECO:0000313" key="2">
    <source>
        <dbReference type="Proteomes" id="UP000709959"/>
    </source>
</evidence>
<proteinExistence type="predicted"/>
<sequence length="195" mass="21460">MSALAQGQTLQFQIQGGLCELADSNWRKPTQVSAPLREWPSTGEFLGLSGQSTAWDFGVERALNPRHGVRLLYHRASEGSGAFANRQWALDWVWHLVRRGERTFYTVGGFTLNQVEGTYEFHSGLLPPDGPGDYRVIAQSGRAGIKVGTGFQWSRHWAVEGAFHYVTLNTSGVQAARDRATSYGAILLSCRFGGA</sequence>
<gene>
    <name evidence="1" type="ORF">IPN91_12695</name>
</gene>
<accession>A0A936F3I9</accession>
<dbReference type="AlphaFoldDB" id="A0A936F3I9"/>
<evidence type="ECO:0008006" key="3">
    <source>
        <dbReference type="Google" id="ProtNLM"/>
    </source>
</evidence>
<organism evidence="1 2">
    <name type="scientific">Candidatus Geothrix odensensis</name>
    <dbReference type="NCBI Taxonomy" id="2954440"/>
    <lineage>
        <taxon>Bacteria</taxon>
        <taxon>Pseudomonadati</taxon>
        <taxon>Acidobacteriota</taxon>
        <taxon>Holophagae</taxon>
        <taxon>Holophagales</taxon>
        <taxon>Holophagaceae</taxon>
        <taxon>Geothrix</taxon>
    </lineage>
</organism>
<dbReference type="EMBL" id="JADKCH010000019">
    <property type="protein sequence ID" value="MBK8573464.1"/>
    <property type="molecule type" value="Genomic_DNA"/>
</dbReference>
<reference evidence="1 2" key="1">
    <citation type="submission" date="2020-10" db="EMBL/GenBank/DDBJ databases">
        <title>Connecting structure to function with the recovery of over 1000 high-quality activated sludge metagenome-assembled genomes encoding full-length rRNA genes using long-read sequencing.</title>
        <authorList>
            <person name="Singleton C.M."/>
            <person name="Petriglieri F."/>
            <person name="Kristensen J.M."/>
            <person name="Kirkegaard R.H."/>
            <person name="Michaelsen T.Y."/>
            <person name="Andersen M.H."/>
            <person name="Karst S.M."/>
            <person name="Dueholm M.S."/>
            <person name="Nielsen P.H."/>
            <person name="Albertsen M."/>
        </authorList>
    </citation>
    <scope>NUCLEOTIDE SEQUENCE [LARGE SCALE GENOMIC DNA]</scope>
    <source>
        <strain evidence="1">OdNE_18-Q3-R46-58_MAXAC.008</strain>
    </source>
</reference>
<dbReference type="Proteomes" id="UP000709959">
    <property type="component" value="Unassembled WGS sequence"/>
</dbReference>
<name>A0A936F3I9_9BACT</name>
<comment type="caution">
    <text evidence="1">The sequence shown here is derived from an EMBL/GenBank/DDBJ whole genome shotgun (WGS) entry which is preliminary data.</text>
</comment>
<protein>
    <recommendedName>
        <fullName evidence="3">Outer membrane protein beta-barrel domain-containing protein</fullName>
    </recommendedName>
</protein>
<evidence type="ECO:0000313" key="1">
    <source>
        <dbReference type="EMBL" id="MBK8573464.1"/>
    </source>
</evidence>